<name>U3CHY8_9VIBR</name>
<sequence length="609" mass="68158">MTFLTTTGLNGGSLASINHDFAFQTQLLDVFERTLGHFDTLNLQTSITQLLPVTGLNEQDSLKVYHSALEGLKAKQQAFEDVPLKTVVQDWLMIMQGQSKSGQPSASDVEHTANQTLAVHFQSWLGTKLHVKIDQRLPSEFISQLSLGSQATQALQIGHMSEQELARTIKEGEAFVGTLASNISNRPMNEYELSVLTNALNHSAGLTFQQLNNSDFLFSHERFVVNVKNELQNVFSSMGVILNADTAQRLAEKVNFVPGISKQDLRESLKTLSEQTQQPFSHIYDESEARAKLQSFWDAEIQNVQESASSISLSGLFANVVKATVNAEIDQLLVDLKDVKQQLELPQNIKTIKQVVGQDISVLFEKMAQGQSVETDFITRHKKLLANLAQFSEHLKNNIQSQTDSTQDNNEYVLKGLDLFALIDASTGDRLDDKILNALDEMRQGQFNKRDEIKNELEELTIILNLYNLIQAAIHNAQSGEGKYNINQEFKPEDFGYSTQEEFENSPEFAFLNSQNPPITSHKGFLEQQGLDIDTSQNSGIYEDTEDDGNKLSNLSTAISDKSKIVNTDVQLKTEEFSKMNSDYNATIQAMNQIVQKFISVLTDILRSF</sequence>
<organism evidence="1 2">
    <name type="scientific">Vibrio azureus NBRC 104587</name>
    <dbReference type="NCBI Taxonomy" id="1219077"/>
    <lineage>
        <taxon>Bacteria</taxon>
        <taxon>Pseudomonadati</taxon>
        <taxon>Pseudomonadota</taxon>
        <taxon>Gammaproteobacteria</taxon>
        <taxon>Vibrionales</taxon>
        <taxon>Vibrionaceae</taxon>
        <taxon>Vibrio</taxon>
    </lineage>
</organism>
<dbReference type="InterPro" id="IPR005413">
    <property type="entry name" value="LowCa_resp_V_Ag"/>
</dbReference>
<dbReference type="AlphaFoldDB" id="U3CHY8"/>
<protein>
    <submittedName>
        <fullName evidence="1">Putative type III secretion system protein</fullName>
    </submittedName>
</protein>
<dbReference type="STRING" id="1219077.VAZ01S_096_00050"/>
<evidence type="ECO:0000313" key="2">
    <source>
        <dbReference type="Proteomes" id="UP000016567"/>
    </source>
</evidence>
<evidence type="ECO:0000313" key="1">
    <source>
        <dbReference type="EMBL" id="GAD77853.1"/>
    </source>
</evidence>
<dbReference type="GO" id="GO:0005576">
    <property type="term" value="C:extracellular region"/>
    <property type="evidence" value="ECO:0007669"/>
    <property type="project" value="InterPro"/>
</dbReference>
<dbReference type="eggNOG" id="ENOG502ZVN5">
    <property type="taxonomic scope" value="Bacteria"/>
</dbReference>
<dbReference type="Proteomes" id="UP000016567">
    <property type="component" value="Unassembled WGS sequence"/>
</dbReference>
<comment type="caution">
    <text evidence="1">The sequence shown here is derived from an EMBL/GenBank/DDBJ whole genome shotgun (WGS) entry which is preliminary data.</text>
</comment>
<keyword evidence="2" id="KW-1185">Reference proteome</keyword>
<proteinExistence type="predicted"/>
<dbReference type="InterPro" id="IPR036139">
    <property type="entry name" value="Vir_assoc_V_ag_sf"/>
</dbReference>
<dbReference type="RefSeq" id="WP_021711588.1">
    <property type="nucleotide sequence ID" value="NZ_BAOB01000385.1"/>
</dbReference>
<dbReference type="PRINTS" id="PR01592">
    <property type="entry name" value="LCRVANTIGEN"/>
</dbReference>
<gene>
    <name evidence="1" type="ORF">VAZ01S_096_00050</name>
</gene>
<dbReference type="EMBL" id="BATL01000096">
    <property type="protein sequence ID" value="GAD77853.1"/>
    <property type="molecule type" value="Genomic_DNA"/>
</dbReference>
<dbReference type="OrthoDB" id="6958673at2"/>
<dbReference type="Pfam" id="PF04792">
    <property type="entry name" value="LcrV"/>
    <property type="match status" value="1"/>
</dbReference>
<accession>U3CHY8</accession>
<dbReference type="SUPFAM" id="SSF103388">
    <property type="entry name" value="Virulence-associated V antigen"/>
    <property type="match status" value="1"/>
</dbReference>
<reference evidence="1 2" key="1">
    <citation type="submission" date="2013-09" db="EMBL/GenBank/DDBJ databases">
        <title>Whole genome shotgun sequence of Vibrio azureus NBRC 104587.</title>
        <authorList>
            <person name="Isaki S."/>
            <person name="Hosoyama A."/>
            <person name="Numata M."/>
            <person name="Hashimoto M."/>
            <person name="Hosoyama Y."/>
            <person name="Tsuchikane K."/>
            <person name="Noguchi M."/>
            <person name="Hirakata S."/>
            <person name="Ichikawa N."/>
            <person name="Ohji S."/>
            <person name="Yamazoe A."/>
            <person name="Fujita N."/>
        </authorList>
    </citation>
    <scope>NUCLEOTIDE SEQUENCE [LARGE SCALE GENOMIC DNA]</scope>
    <source>
        <strain evidence="1 2">NBRC 104587</strain>
    </source>
</reference>